<gene>
    <name evidence="1" type="ORF">B6N60_02595</name>
</gene>
<dbReference type="AlphaFoldDB" id="A0A975T801"/>
<evidence type="ECO:0000313" key="2">
    <source>
        <dbReference type="Proteomes" id="UP000683511"/>
    </source>
</evidence>
<dbReference type="Proteomes" id="UP000683511">
    <property type="component" value="Chromosome"/>
</dbReference>
<protein>
    <submittedName>
        <fullName evidence="1">Uncharacterized protein</fullName>
    </submittedName>
</protein>
<keyword evidence="2" id="KW-1185">Reference proteome</keyword>
<organism evidence="1 2">
    <name type="scientific">Richelia sinica FACHB-800</name>
    <dbReference type="NCBI Taxonomy" id="1357546"/>
    <lineage>
        <taxon>Bacteria</taxon>
        <taxon>Bacillati</taxon>
        <taxon>Cyanobacteriota</taxon>
        <taxon>Cyanophyceae</taxon>
        <taxon>Nostocales</taxon>
        <taxon>Nostocaceae</taxon>
        <taxon>Richelia</taxon>
    </lineage>
</organism>
<dbReference type="KEGG" id="rsin:B6N60_02595"/>
<reference evidence="1" key="1">
    <citation type="submission" date="2017-04" db="EMBL/GenBank/DDBJ databases">
        <title>Genome deletions in a multicellular cyanobacterial endosymbiont for morphological adaptation in marine diatoms.</title>
        <authorList>
            <person name="Wang Y."/>
            <person name="Gao H."/>
            <person name="Li R."/>
            <person name="Xu X."/>
        </authorList>
    </citation>
    <scope>NUCLEOTIDE SEQUENCE</scope>
    <source>
        <strain evidence="1">FACHB 800</strain>
    </source>
</reference>
<dbReference type="EMBL" id="CP021056">
    <property type="protein sequence ID" value="QXE23898.1"/>
    <property type="molecule type" value="Genomic_DNA"/>
</dbReference>
<sequence length="36" mass="4054">MHPPNPKSEKIDQGVGIVYDWAIAISSMEIYIYACI</sequence>
<accession>A0A975T801</accession>
<evidence type="ECO:0000313" key="1">
    <source>
        <dbReference type="EMBL" id="QXE23898.1"/>
    </source>
</evidence>
<proteinExistence type="predicted"/>
<name>A0A975T801_9NOST</name>